<dbReference type="SUPFAM" id="SSF55874">
    <property type="entry name" value="ATPase domain of HSP90 chaperone/DNA topoisomerase II/histidine kinase"/>
    <property type="match status" value="1"/>
</dbReference>
<comment type="catalytic activity">
    <reaction evidence="1">
        <text>ATP + protein L-histidine = ADP + protein N-phospho-L-histidine.</text>
        <dbReference type="EC" id="2.7.13.3"/>
    </reaction>
</comment>
<proteinExistence type="predicted"/>
<organism evidence="12 13">
    <name type="scientific">Caballeronia grimmiae</name>
    <dbReference type="NCBI Taxonomy" id="1071679"/>
    <lineage>
        <taxon>Bacteria</taxon>
        <taxon>Pseudomonadati</taxon>
        <taxon>Pseudomonadota</taxon>
        <taxon>Betaproteobacteria</taxon>
        <taxon>Burkholderiales</taxon>
        <taxon>Burkholderiaceae</taxon>
        <taxon>Caballeronia</taxon>
    </lineage>
</organism>
<dbReference type="Pfam" id="PF13426">
    <property type="entry name" value="PAS_9"/>
    <property type="match status" value="1"/>
</dbReference>
<protein>
    <recommendedName>
        <fullName evidence="3">histidine kinase</fullName>
        <ecNumber evidence="3">2.7.13.3</ecNumber>
    </recommendedName>
</protein>
<feature type="domain" description="Histidine kinase" evidence="8">
    <location>
        <begin position="317"/>
        <end position="534"/>
    </location>
</feature>
<evidence type="ECO:0000313" key="11">
    <source>
        <dbReference type="EMBL" id="GGD79278.1"/>
    </source>
</evidence>
<evidence type="ECO:0000313" key="13">
    <source>
        <dbReference type="Proteomes" id="UP000027439"/>
    </source>
</evidence>
<sequence>MDLPVWFGNVSSVARHLHSIEWDQTPVGPIAQWDACLQASVASCLCCAFPSCVLWGPDLTVIPNQALCDRLDIETAVTSGQSSSRFSGGAWDAVRPAAEQALKQRSLVRSPDILFPVPDDGTGSETYFALSCSPVYNSDGQVAGVFCIFNETTEIVLARQHVAREQMAVQTARRLDEGRLQTIIDQLPAGVGLTDASGQSTLSNALMRRYIPTALPSTLPERAALWQGWDAHGALIPPHDWPGARALRGETVLPGQEMLYTGVTGHRVWMRVSVAPLRDEAGKVIGTCSIVQDISDLKDAEQALKEADHRKNEFLAVLAHELRNPLAPIRNGLNILEHTVDVETRARVHRMFNRQMSHIVRLVDDLLEVSRITSGKIELRKENLNLSAILSTAVETSRPVIDTGQHRLTISFSAEPLTVFGDPVRLTQIFANLLNNAAKYTNAGGHIELTAMRDDKDAVVTVRDNGIGITAGMLPRIFDMFSQEENFRQRAQGGLGIGLTLVRSLVHLHGGTVLAHSDGLGRGSEFAVRLPLTDAPTDTQMFDPDNDPFSRKSLAGKRLLIVDDNVDAADSLAILLDMLGAETRTAHGGLAALDALKTMPADAVLMDVGMPDMDGYELARRIRANEAFGAATLIAITGWGQEEDQRKSRDAGIDRHLVKPVNIDLLLKALTANGN</sequence>
<dbReference type="SMART" id="SM00086">
    <property type="entry name" value="PAC"/>
    <property type="match status" value="2"/>
</dbReference>
<dbReference type="PROSITE" id="PS50113">
    <property type="entry name" value="PAC"/>
    <property type="match status" value="1"/>
</dbReference>
<dbReference type="STRING" id="1071679.BG57_06965"/>
<dbReference type="InterPro" id="IPR035965">
    <property type="entry name" value="PAS-like_dom_sf"/>
</dbReference>
<dbReference type="InterPro" id="IPR003594">
    <property type="entry name" value="HATPase_dom"/>
</dbReference>
<dbReference type="InterPro" id="IPR013656">
    <property type="entry name" value="PAS_4"/>
</dbReference>
<dbReference type="InterPro" id="IPR000014">
    <property type="entry name" value="PAS"/>
</dbReference>
<dbReference type="CDD" id="cd17580">
    <property type="entry name" value="REC_2_DhkD-like"/>
    <property type="match status" value="1"/>
</dbReference>
<dbReference type="SUPFAM" id="SSF55785">
    <property type="entry name" value="PYP-like sensor domain (PAS domain)"/>
    <property type="match status" value="1"/>
</dbReference>
<dbReference type="InterPro" id="IPR003661">
    <property type="entry name" value="HisK_dim/P_dom"/>
</dbReference>
<dbReference type="EMBL" id="JFHE01000015">
    <property type="protein sequence ID" value="KDR33492.1"/>
    <property type="molecule type" value="Genomic_DNA"/>
</dbReference>
<dbReference type="Gene3D" id="3.40.50.2300">
    <property type="match status" value="1"/>
</dbReference>
<comment type="caution">
    <text evidence="12">The sequence shown here is derived from an EMBL/GenBank/DDBJ whole genome shotgun (WGS) entry which is preliminary data.</text>
</comment>
<feature type="domain" description="PAC" evidence="10">
    <location>
        <begin position="254"/>
        <end position="306"/>
    </location>
</feature>
<dbReference type="eggNOG" id="COG5002">
    <property type="taxonomic scope" value="Bacteria"/>
</dbReference>
<feature type="domain" description="Response regulatory" evidence="9">
    <location>
        <begin position="558"/>
        <end position="674"/>
    </location>
</feature>
<dbReference type="AlphaFoldDB" id="A0A069NZ79"/>
<evidence type="ECO:0000256" key="6">
    <source>
        <dbReference type="ARBA" id="ARBA00022777"/>
    </source>
</evidence>
<dbReference type="Proteomes" id="UP000027439">
    <property type="component" value="Unassembled WGS sequence"/>
</dbReference>
<dbReference type="InterPro" id="IPR001789">
    <property type="entry name" value="Sig_transdc_resp-reg_receiver"/>
</dbReference>
<reference evidence="12 13" key="2">
    <citation type="submission" date="2014-03" db="EMBL/GenBank/DDBJ databases">
        <title>Draft Genome Sequences of Four Burkholderia Strains.</title>
        <authorList>
            <person name="Liu X.Y."/>
            <person name="Li C.X."/>
            <person name="Xu J.H."/>
        </authorList>
    </citation>
    <scope>NUCLEOTIDE SEQUENCE [LARGE SCALE GENOMIC DNA]</scope>
    <source>
        <strain evidence="12 13">R27</strain>
    </source>
</reference>
<dbReference type="PROSITE" id="PS50109">
    <property type="entry name" value="HIS_KIN"/>
    <property type="match status" value="1"/>
</dbReference>
<reference evidence="11" key="4">
    <citation type="submission" date="2024-05" db="EMBL/GenBank/DDBJ databases">
        <authorList>
            <person name="Sun Q."/>
            <person name="Zhou Y."/>
        </authorList>
    </citation>
    <scope>NUCLEOTIDE SEQUENCE</scope>
    <source>
        <strain evidence="11">CGMCC 1.11013</strain>
    </source>
</reference>
<dbReference type="FunFam" id="3.30.565.10:FF:000006">
    <property type="entry name" value="Sensor histidine kinase WalK"/>
    <property type="match status" value="1"/>
</dbReference>
<dbReference type="InterPro" id="IPR011006">
    <property type="entry name" value="CheY-like_superfamily"/>
</dbReference>
<reference evidence="11" key="1">
    <citation type="journal article" date="2014" name="Int. J. Syst. Evol. Microbiol.">
        <title>Complete genome of a new Firmicutes species belonging to the dominant human colonic microbiota ('Ruminococcus bicirculans') reveals two chromosomes and a selective capacity to utilize plant glucans.</title>
        <authorList>
            <consortium name="NISC Comparative Sequencing Program"/>
            <person name="Wegmann U."/>
            <person name="Louis P."/>
            <person name="Goesmann A."/>
            <person name="Henrissat B."/>
            <person name="Duncan S.H."/>
            <person name="Flint H.J."/>
        </authorList>
    </citation>
    <scope>NUCLEOTIDE SEQUENCE</scope>
    <source>
        <strain evidence="11">CGMCC 1.11013</strain>
    </source>
</reference>
<dbReference type="PROSITE" id="PS50110">
    <property type="entry name" value="RESPONSE_REGULATORY"/>
    <property type="match status" value="1"/>
</dbReference>
<dbReference type="InterPro" id="IPR004358">
    <property type="entry name" value="Sig_transdc_His_kin-like_C"/>
</dbReference>
<evidence type="ECO:0000259" key="8">
    <source>
        <dbReference type="PROSITE" id="PS50109"/>
    </source>
</evidence>
<dbReference type="InterPro" id="IPR036097">
    <property type="entry name" value="HisK_dim/P_sf"/>
</dbReference>
<evidence type="ECO:0000259" key="10">
    <source>
        <dbReference type="PROSITE" id="PS50113"/>
    </source>
</evidence>
<dbReference type="PRINTS" id="PR00344">
    <property type="entry name" value="BCTRLSENSOR"/>
</dbReference>
<dbReference type="SUPFAM" id="SSF47384">
    <property type="entry name" value="Homodimeric domain of signal transducing histidine kinase"/>
    <property type="match status" value="1"/>
</dbReference>
<dbReference type="InterPro" id="IPR001610">
    <property type="entry name" value="PAC"/>
</dbReference>
<dbReference type="PANTHER" id="PTHR43547:SF2">
    <property type="entry name" value="HYBRID SIGNAL TRANSDUCTION HISTIDINE KINASE C"/>
    <property type="match status" value="1"/>
</dbReference>
<dbReference type="CDD" id="cd00075">
    <property type="entry name" value="HATPase"/>
    <property type="match status" value="1"/>
</dbReference>
<dbReference type="Pfam" id="PF00512">
    <property type="entry name" value="HisKA"/>
    <property type="match status" value="1"/>
</dbReference>
<gene>
    <name evidence="12" type="ORF">BG57_06965</name>
    <name evidence="11" type="ORF">GCM10010985_37250</name>
</gene>
<keyword evidence="4 7" id="KW-0597">Phosphoprotein</keyword>
<dbReference type="InterPro" id="IPR036890">
    <property type="entry name" value="HATPase_C_sf"/>
</dbReference>
<evidence type="ECO:0000256" key="1">
    <source>
        <dbReference type="ARBA" id="ARBA00000085"/>
    </source>
</evidence>
<dbReference type="Pfam" id="PF02518">
    <property type="entry name" value="HATPase_c"/>
    <property type="match status" value="1"/>
</dbReference>
<evidence type="ECO:0000256" key="2">
    <source>
        <dbReference type="ARBA" id="ARBA00004429"/>
    </source>
</evidence>
<name>A0A069NZ79_9BURK</name>
<dbReference type="Gene3D" id="1.10.287.130">
    <property type="match status" value="1"/>
</dbReference>
<accession>A0A069NZ79</accession>
<comment type="subcellular location">
    <subcellularLocation>
        <location evidence="2">Cell inner membrane</location>
        <topology evidence="2">Multi-pass membrane protein</topology>
    </subcellularLocation>
</comment>
<dbReference type="SUPFAM" id="SSF52172">
    <property type="entry name" value="CheY-like"/>
    <property type="match status" value="1"/>
</dbReference>
<dbReference type="PANTHER" id="PTHR43547">
    <property type="entry name" value="TWO-COMPONENT HISTIDINE KINASE"/>
    <property type="match status" value="1"/>
</dbReference>
<evidence type="ECO:0000256" key="3">
    <source>
        <dbReference type="ARBA" id="ARBA00012438"/>
    </source>
</evidence>
<dbReference type="NCBIfam" id="TIGR00229">
    <property type="entry name" value="sensory_box"/>
    <property type="match status" value="1"/>
</dbReference>
<dbReference type="Pfam" id="PF00072">
    <property type="entry name" value="Response_reg"/>
    <property type="match status" value="1"/>
</dbReference>
<dbReference type="Pfam" id="PF08448">
    <property type="entry name" value="PAS_4"/>
    <property type="match status" value="1"/>
</dbReference>
<evidence type="ECO:0000313" key="12">
    <source>
        <dbReference type="EMBL" id="KDR33492.1"/>
    </source>
</evidence>
<reference evidence="14" key="3">
    <citation type="journal article" date="2019" name="Int. J. Syst. Evol. Microbiol.">
        <title>The Global Catalogue of Microorganisms (GCM) 10K type strain sequencing project: providing services to taxonomists for standard genome sequencing and annotation.</title>
        <authorList>
            <consortium name="The Broad Institute Genomics Platform"/>
            <consortium name="The Broad Institute Genome Sequencing Center for Infectious Disease"/>
            <person name="Wu L."/>
            <person name="Ma J."/>
        </authorList>
    </citation>
    <scope>NUCLEOTIDE SEQUENCE [LARGE SCALE GENOMIC DNA]</scope>
    <source>
        <strain evidence="14">CGMCC 1.11013</strain>
    </source>
</reference>
<evidence type="ECO:0000313" key="14">
    <source>
        <dbReference type="Proteomes" id="UP000597138"/>
    </source>
</evidence>
<evidence type="ECO:0000256" key="7">
    <source>
        <dbReference type="PROSITE-ProRule" id="PRU00169"/>
    </source>
</evidence>
<dbReference type="SMART" id="SM00388">
    <property type="entry name" value="HisKA"/>
    <property type="match status" value="1"/>
</dbReference>
<dbReference type="CDD" id="cd00082">
    <property type="entry name" value="HisKA"/>
    <property type="match status" value="1"/>
</dbReference>
<dbReference type="Gene3D" id="3.30.565.10">
    <property type="entry name" value="Histidine kinase-like ATPase, C-terminal domain"/>
    <property type="match status" value="1"/>
</dbReference>
<dbReference type="eggNOG" id="COG0745">
    <property type="taxonomic scope" value="Bacteria"/>
</dbReference>
<dbReference type="InterPro" id="IPR005467">
    <property type="entry name" value="His_kinase_dom"/>
</dbReference>
<evidence type="ECO:0000259" key="9">
    <source>
        <dbReference type="PROSITE" id="PS50110"/>
    </source>
</evidence>
<dbReference type="Gene3D" id="3.30.450.20">
    <property type="entry name" value="PAS domain"/>
    <property type="match status" value="2"/>
</dbReference>
<evidence type="ECO:0000256" key="5">
    <source>
        <dbReference type="ARBA" id="ARBA00022679"/>
    </source>
</evidence>
<dbReference type="EC" id="2.7.13.3" evidence="3"/>
<dbReference type="GO" id="GO:0000155">
    <property type="term" value="F:phosphorelay sensor kinase activity"/>
    <property type="evidence" value="ECO:0007669"/>
    <property type="project" value="InterPro"/>
</dbReference>
<dbReference type="SMART" id="SM00448">
    <property type="entry name" value="REC"/>
    <property type="match status" value="1"/>
</dbReference>
<dbReference type="Proteomes" id="UP000597138">
    <property type="component" value="Unassembled WGS sequence"/>
</dbReference>
<dbReference type="EMBL" id="BMEG01000006">
    <property type="protein sequence ID" value="GGD79278.1"/>
    <property type="molecule type" value="Genomic_DNA"/>
</dbReference>
<dbReference type="GO" id="GO:0005886">
    <property type="term" value="C:plasma membrane"/>
    <property type="evidence" value="ECO:0007669"/>
    <property type="project" value="UniProtKB-SubCell"/>
</dbReference>
<evidence type="ECO:0000256" key="4">
    <source>
        <dbReference type="ARBA" id="ARBA00022553"/>
    </source>
</evidence>
<keyword evidence="14" id="KW-1185">Reference proteome</keyword>
<keyword evidence="6 12" id="KW-0418">Kinase</keyword>
<feature type="modified residue" description="4-aspartylphosphate" evidence="7">
    <location>
        <position position="607"/>
    </location>
</feature>
<keyword evidence="5" id="KW-0808">Transferase</keyword>
<dbReference type="SMART" id="SM00387">
    <property type="entry name" value="HATPase_c"/>
    <property type="match status" value="1"/>
</dbReference>
<dbReference type="InterPro" id="IPR000700">
    <property type="entry name" value="PAS-assoc_C"/>
</dbReference>